<dbReference type="InterPro" id="IPR013517">
    <property type="entry name" value="FG-GAP"/>
</dbReference>
<feature type="transmembrane region" description="Helical" evidence="2">
    <location>
        <begin position="9"/>
        <end position="27"/>
    </location>
</feature>
<evidence type="ECO:0000313" key="4">
    <source>
        <dbReference type="EMBL" id="VAW99278.1"/>
    </source>
</evidence>
<feature type="domain" description="ASPIC/UnbV" evidence="3">
    <location>
        <begin position="519"/>
        <end position="585"/>
    </location>
</feature>
<sequence length="595" mass="64792">MAEQKHNKLIIIGVVVALFLVAAFFLFPEPQPETEVVVIKQEVYIPPPPMESKKSPVQFTDVSNITGIDFKHFGGGFKTRDGENSRYMPETMGPGVALFDYDSDGDLDFYVTNSTSFPGHSIKGYTPTGRLYRNDGEFKFTDVTKIAGLDFNRYSMGVMAVDYNGDRHQDLLITTLKGVILFKGSATGKFSNVTEAVGLANKGEEGESNWTTGAVMFDADGDSDLDLLVVSYVVWSPEGDIYSTMDGKRKSFAVPDIYEGDTPHFYLQENGVFVDVTEKSGIENFEGKALGVALWDFDHDGKLDIVVSNDTQPNFFYQNLGGGKFEERGMAAGIAYDENGKTRAGMGIDIADIFNDGTAAIAIGNFSREPTSIFKMSGSGFFREASQQLGVAVPTNMILTFGLRFADMDLDGWLDIVMANGHVEPTIQDVEAEISYAQPLSLLGNTRNGQFTDWSESAGAVFNTPMVGRGLAVGDLDADGDLDMIVTENNGALKIIRNDIKNAQYLRVTLIGSPPNTDAIGAMLELHAGGSVQKRMVRTGSSYLSQSELTQTFGLGDYGSIDKLIITWPNGHKQELTKLVAGKTIKIDQVSGQVR</sequence>
<dbReference type="Pfam" id="PF13517">
    <property type="entry name" value="FG-GAP_3"/>
    <property type="match status" value="2"/>
</dbReference>
<keyword evidence="1" id="KW-0732">Signal</keyword>
<reference evidence="4" key="1">
    <citation type="submission" date="2018-06" db="EMBL/GenBank/DDBJ databases">
        <authorList>
            <person name="Zhirakovskaya E."/>
        </authorList>
    </citation>
    <scope>NUCLEOTIDE SEQUENCE</scope>
</reference>
<dbReference type="Pfam" id="PF07593">
    <property type="entry name" value="UnbV_ASPIC"/>
    <property type="match status" value="1"/>
</dbReference>
<keyword evidence="2" id="KW-1133">Transmembrane helix</keyword>
<dbReference type="SUPFAM" id="SSF69318">
    <property type="entry name" value="Integrin alpha N-terminal domain"/>
    <property type="match status" value="1"/>
</dbReference>
<dbReference type="AlphaFoldDB" id="A0A3B1A0K0"/>
<keyword evidence="2" id="KW-0812">Transmembrane</keyword>
<dbReference type="Gene3D" id="2.130.10.130">
    <property type="entry name" value="Integrin alpha, N-terminal"/>
    <property type="match status" value="2"/>
</dbReference>
<name>A0A3B1A0K0_9ZZZZ</name>
<dbReference type="InterPro" id="IPR027039">
    <property type="entry name" value="Crtac1"/>
</dbReference>
<dbReference type="InterPro" id="IPR028994">
    <property type="entry name" value="Integrin_alpha_N"/>
</dbReference>
<evidence type="ECO:0000259" key="3">
    <source>
        <dbReference type="Pfam" id="PF07593"/>
    </source>
</evidence>
<gene>
    <name evidence="4" type="ORF">MNBD_GAMMA21-2719</name>
</gene>
<keyword evidence="2" id="KW-0472">Membrane</keyword>
<accession>A0A3B1A0K0</accession>
<protein>
    <recommendedName>
        <fullName evidence="3">ASPIC/UnbV domain-containing protein</fullName>
    </recommendedName>
</protein>
<dbReference type="InterPro" id="IPR011519">
    <property type="entry name" value="UnbV_ASPIC"/>
</dbReference>
<evidence type="ECO:0000256" key="1">
    <source>
        <dbReference type="ARBA" id="ARBA00022729"/>
    </source>
</evidence>
<dbReference type="PANTHER" id="PTHR16026">
    <property type="entry name" value="CARTILAGE ACIDIC PROTEIN 1"/>
    <property type="match status" value="1"/>
</dbReference>
<dbReference type="PANTHER" id="PTHR16026:SF0">
    <property type="entry name" value="CARTILAGE ACIDIC PROTEIN 1"/>
    <property type="match status" value="1"/>
</dbReference>
<proteinExistence type="predicted"/>
<organism evidence="4">
    <name type="scientific">hydrothermal vent metagenome</name>
    <dbReference type="NCBI Taxonomy" id="652676"/>
    <lineage>
        <taxon>unclassified sequences</taxon>
        <taxon>metagenomes</taxon>
        <taxon>ecological metagenomes</taxon>
    </lineage>
</organism>
<evidence type="ECO:0000256" key="2">
    <source>
        <dbReference type="SAM" id="Phobius"/>
    </source>
</evidence>
<dbReference type="EMBL" id="UOFR01000066">
    <property type="protein sequence ID" value="VAW99278.1"/>
    <property type="molecule type" value="Genomic_DNA"/>
</dbReference>